<comment type="catalytic activity">
    <reaction evidence="17 19">
        <text>alpha-ribazole + adenosylcob(III)inamide-GDP = adenosylcob(III)alamin + GMP + H(+)</text>
        <dbReference type="Rhea" id="RHEA:16049"/>
        <dbReference type="ChEBI" id="CHEBI:10329"/>
        <dbReference type="ChEBI" id="CHEBI:15378"/>
        <dbReference type="ChEBI" id="CHEBI:18408"/>
        <dbReference type="ChEBI" id="CHEBI:58115"/>
        <dbReference type="ChEBI" id="CHEBI:60487"/>
        <dbReference type="EC" id="2.7.8.26"/>
    </reaction>
</comment>
<dbReference type="GO" id="GO:0051073">
    <property type="term" value="F:adenosylcobinamide-GDP ribazoletransferase activity"/>
    <property type="evidence" value="ECO:0007669"/>
    <property type="project" value="UniProtKB-UniRule"/>
</dbReference>
<evidence type="ECO:0000256" key="6">
    <source>
        <dbReference type="ARBA" id="ARBA00015850"/>
    </source>
</evidence>
<proteinExistence type="inferred from homology"/>
<dbReference type="NCBIfam" id="TIGR00317">
    <property type="entry name" value="cobS"/>
    <property type="match status" value="1"/>
</dbReference>
<evidence type="ECO:0000256" key="17">
    <source>
        <dbReference type="ARBA" id="ARBA00048623"/>
    </source>
</evidence>
<dbReference type="EC" id="2.7.8.26" evidence="5 19"/>
<keyword evidence="7 19" id="KW-1003">Cell membrane</keyword>
<gene>
    <name evidence="19" type="primary">cobS</name>
    <name evidence="20" type="ORF">EBB59_03090</name>
</gene>
<evidence type="ECO:0000313" key="21">
    <source>
        <dbReference type="Proteomes" id="UP000275012"/>
    </source>
</evidence>
<evidence type="ECO:0000256" key="13">
    <source>
        <dbReference type="ARBA" id="ARBA00023136"/>
    </source>
</evidence>
<evidence type="ECO:0000256" key="2">
    <source>
        <dbReference type="ARBA" id="ARBA00004651"/>
    </source>
</evidence>
<dbReference type="HAMAP" id="MF_00719">
    <property type="entry name" value="CobS"/>
    <property type="match status" value="1"/>
</dbReference>
<dbReference type="OrthoDB" id="9794626at2"/>
<organism evidence="20 21">
    <name type="scientific">Solilutibacter pythonis</name>
    <dbReference type="NCBI Taxonomy" id="2483112"/>
    <lineage>
        <taxon>Bacteria</taxon>
        <taxon>Pseudomonadati</taxon>
        <taxon>Pseudomonadota</taxon>
        <taxon>Gammaproteobacteria</taxon>
        <taxon>Lysobacterales</taxon>
        <taxon>Lysobacteraceae</taxon>
        <taxon>Solilutibacter</taxon>
    </lineage>
</organism>
<dbReference type="NCBIfam" id="NF001278">
    <property type="entry name" value="PRK00235.1-5"/>
    <property type="match status" value="1"/>
</dbReference>
<evidence type="ECO:0000313" key="20">
    <source>
        <dbReference type="EMBL" id="RMH94231.1"/>
    </source>
</evidence>
<keyword evidence="11 19" id="KW-0460">Magnesium</keyword>
<evidence type="ECO:0000256" key="11">
    <source>
        <dbReference type="ARBA" id="ARBA00022842"/>
    </source>
</evidence>
<dbReference type="AlphaFoldDB" id="A0A3M2HWZ3"/>
<feature type="transmembrane region" description="Helical" evidence="19">
    <location>
        <begin position="133"/>
        <end position="158"/>
    </location>
</feature>
<keyword evidence="9 19" id="KW-0808">Transferase</keyword>
<dbReference type="InterPro" id="IPR003805">
    <property type="entry name" value="CobS"/>
</dbReference>
<evidence type="ECO:0000256" key="10">
    <source>
        <dbReference type="ARBA" id="ARBA00022692"/>
    </source>
</evidence>
<dbReference type="GO" id="GO:0005886">
    <property type="term" value="C:plasma membrane"/>
    <property type="evidence" value="ECO:0007669"/>
    <property type="project" value="UniProtKB-SubCell"/>
</dbReference>
<evidence type="ECO:0000256" key="15">
    <source>
        <dbReference type="ARBA" id="ARBA00032605"/>
    </source>
</evidence>
<feature type="transmembrane region" description="Helical" evidence="19">
    <location>
        <begin position="39"/>
        <end position="72"/>
    </location>
</feature>
<protein>
    <recommendedName>
        <fullName evidence="6 19">Adenosylcobinamide-GDP ribazoletransferase</fullName>
        <ecNumber evidence="5 19">2.7.8.26</ecNumber>
    </recommendedName>
    <alternativeName>
        <fullName evidence="16 19">Cobalamin synthase</fullName>
    </alternativeName>
    <alternativeName>
        <fullName evidence="15 19">Cobalamin-5'-phosphate synthase</fullName>
    </alternativeName>
</protein>
<keyword evidence="13 19" id="KW-0472">Membrane</keyword>
<dbReference type="GO" id="GO:0008818">
    <property type="term" value="F:cobalamin 5'-phosphate synthase activity"/>
    <property type="evidence" value="ECO:0007669"/>
    <property type="project" value="UniProtKB-UniRule"/>
</dbReference>
<comment type="similarity">
    <text evidence="4 19">Belongs to the CobS family.</text>
</comment>
<name>A0A3M2HWZ3_9GAMM</name>
<evidence type="ECO:0000256" key="4">
    <source>
        <dbReference type="ARBA" id="ARBA00010561"/>
    </source>
</evidence>
<dbReference type="GO" id="GO:0009236">
    <property type="term" value="P:cobalamin biosynthetic process"/>
    <property type="evidence" value="ECO:0007669"/>
    <property type="project" value="UniProtKB-UniRule"/>
</dbReference>
<dbReference type="PANTHER" id="PTHR34148:SF1">
    <property type="entry name" value="ADENOSYLCOBINAMIDE-GDP RIBAZOLETRANSFERASE"/>
    <property type="match status" value="1"/>
</dbReference>
<dbReference type="PANTHER" id="PTHR34148">
    <property type="entry name" value="ADENOSYLCOBINAMIDE-GDP RIBAZOLETRANSFERASE"/>
    <property type="match status" value="1"/>
</dbReference>
<comment type="catalytic activity">
    <reaction evidence="18 19">
        <text>alpha-ribazole 5'-phosphate + adenosylcob(III)inamide-GDP = adenosylcob(III)alamin 5'-phosphate + GMP + H(+)</text>
        <dbReference type="Rhea" id="RHEA:23560"/>
        <dbReference type="ChEBI" id="CHEBI:15378"/>
        <dbReference type="ChEBI" id="CHEBI:57918"/>
        <dbReference type="ChEBI" id="CHEBI:58115"/>
        <dbReference type="ChEBI" id="CHEBI:60487"/>
        <dbReference type="ChEBI" id="CHEBI:60493"/>
        <dbReference type="EC" id="2.7.8.26"/>
    </reaction>
</comment>
<evidence type="ECO:0000256" key="14">
    <source>
        <dbReference type="ARBA" id="ARBA00025228"/>
    </source>
</evidence>
<evidence type="ECO:0000256" key="5">
    <source>
        <dbReference type="ARBA" id="ARBA00013200"/>
    </source>
</evidence>
<sequence length="244" mass="24733">MMRAFLHALGFLTRIPVPARVFGDAGARRGSLPFYPPVGALIGAVLLGIGGSLGAAPPLLAAAIVLAAWVMLTGALHLDGLADSADAWVGGLGNREKTLAIMKDPASGPVGVAAVVLVLLLKFAALASLPPAAWPAVLIAPMLARTWLVLAFLTTPYVRGGGMGAALADAPRIACWLACAFAMLVAAVAGRPGVVALLAGLSLFALWRRAVMKRLGGFTGDTAGALAELAEAVMLVAMALTLAR</sequence>
<evidence type="ECO:0000256" key="16">
    <source>
        <dbReference type="ARBA" id="ARBA00032853"/>
    </source>
</evidence>
<evidence type="ECO:0000256" key="19">
    <source>
        <dbReference type="HAMAP-Rule" id="MF_00719"/>
    </source>
</evidence>
<comment type="function">
    <text evidence="14 19">Joins adenosylcobinamide-GDP and alpha-ribazole to generate adenosylcobalamin (Ado-cobalamin). Also synthesizes adenosylcobalamin 5'-phosphate from adenosylcobinamide-GDP and alpha-ribazole 5'-phosphate.</text>
</comment>
<comment type="caution">
    <text evidence="20">The sequence shown here is derived from an EMBL/GenBank/DDBJ whole genome shotgun (WGS) entry which is preliminary data.</text>
</comment>
<reference evidence="20 21" key="1">
    <citation type="submission" date="2018-10" db="EMBL/GenBank/DDBJ databases">
        <title>Proposal of Lysobacter pythonis sp. nov. isolated from royal pythons (Python regius).</title>
        <authorList>
            <person name="Hans-Juergen B."/>
            <person name="Huptas C."/>
            <person name="Sandra B."/>
            <person name="Igor L."/>
            <person name="Joachim S."/>
            <person name="Siegfried S."/>
            <person name="Mareike W."/>
            <person name="Peter K."/>
        </authorList>
    </citation>
    <scope>NUCLEOTIDE SEQUENCE [LARGE SCALE GENOMIC DNA]</scope>
    <source>
        <strain evidence="20 21">4284/11</strain>
    </source>
</reference>
<feature type="transmembrane region" description="Helical" evidence="19">
    <location>
        <begin position="170"/>
        <end position="188"/>
    </location>
</feature>
<accession>A0A3M2HWZ3</accession>
<keyword evidence="8 19" id="KW-0169">Cobalamin biosynthesis</keyword>
<comment type="pathway">
    <text evidence="3 19">Cofactor biosynthesis; adenosylcobalamin biosynthesis; adenosylcobalamin from cob(II)yrinate a,c-diamide: step 7/7.</text>
</comment>
<evidence type="ECO:0000256" key="7">
    <source>
        <dbReference type="ARBA" id="ARBA00022475"/>
    </source>
</evidence>
<evidence type="ECO:0000256" key="18">
    <source>
        <dbReference type="ARBA" id="ARBA00049504"/>
    </source>
</evidence>
<comment type="cofactor">
    <cofactor evidence="1 19">
        <name>Mg(2+)</name>
        <dbReference type="ChEBI" id="CHEBI:18420"/>
    </cofactor>
</comment>
<keyword evidence="10 19" id="KW-0812">Transmembrane</keyword>
<keyword evidence="21" id="KW-1185">Reference proteome</keyword>
<evidence type="ECO:0000256" key="8">
    <source>
        <dbReference type="ARBA" id="ARBA00022573"/>
    </source>
</evidence>
<dbReference type="UniPathway" id="UPA00148">
    <property type="reaction ID" value="UER00238"/>
</dbReference>
<feature type="transmembrane region" description="Helical" evidence="19">
    <location>
        <begin position="106"/>
        <end position="127"/>
    </location>
</feature>
<dbReference type="Pfam" id="PF02654">
    <property type="entry name" value="CobS"/>
    <property type="match status" value="1"/>
</dbReference>
<evidence type="ECO:0000256" key="9">
    <source>
        <dbReference type="ARBA" id="ARBA00022679"/>
    </source>
</evidence>
<evidence type="ECO:0000256" key="1">
    <source>
        <dbReference type="ARBA" id="ARBA00001946"/>
    </source>
</evidence>
<dbReference type="Proteomes" id="UP000275012">
    <property type="component" value="Unassembled WGS sequence"/>
</dbReference>
<comment type="subcellular location">
    <subcellularLocation>
        <location evidence="2 19">Cell membrane</location>
        <topology evidence="2 19">Multi-pass membrane protein</topology>
    </subcellularLocation>
</comment>
<dbReference type="EMBL" id="RFLY01000003">
    <property type="protein sequence ID" value="RMH94231.1"/>
    <property type="molecule type" value="Genomic_DNA"/>
</dbReference>
<keyword evidence="12 19" id="KW-1133">Transmembrane helix</keyword>
<dbReference type="RefSeq" id="WP_122100755.1">
    <property type="nucleotide sequence ID" value="NZ_RFLY01000003.1"/>
</dbReference>
<evidence type="ECO:0000256" key="3">
    <source>
        <dbReference type="ARBA" id="ARBA00004663"/>
    </source>
</evidence>
<evidence type="ECO:0000256" key="12">
    <source>
        <dbReference type="ARBA" id="ARBA00022989"/>
    </source>
</evidence>